<organism evidence="2 3">
    <name type="scientific">Haladaptatus pallidirubidus</name>
    <dbReference type="NCBI Taxonomy" id="1008152"/>
    <lineage>
        <taxon>Archaea</taxon>
        <taxon>Methanobacteriati</taxon>
        <taxon>Methanobacteriota</taxon>
        <taxon>Stenosarchaea group</taxon>
        <taxon>Halobacteria</taxon>
        <taxon>Halobacteriales</taxon>
        <taxon>Haladaptataceae</taxon>
        <taxon>Haladaptatus</taxon>
    </lineage>
</organism>
<dbReference type="EMBL" id="BAABKX010000001">
    <property type="protein sequence ID" value="GAA5043681.1"/>
    <property type="molecule type" value="Genomic_DNA"/>
</dbReference>
<dbReference type="InterPro" id="IPR040624">
    <property type="entry name" value="HalOD1"/>
</dbReference>
<sequence length="100" mass="11355">MCTKSHDERRSTHEIDKTVLHEVKYDDGPITETVVEAIAEVSDDPPTEMKPLYESVSPDALRDLFDRPSHANVPSRVEFRHHGYAIVIERDGRVAICDPN</sequence>
<accession>A0AAV3UD52</accession>
<proteinExistence type="predicted"/>
<keyword evidence="3" id="KW-1185">Reference proteome</keyword>
<feature type="domain" description="Halobacterial output" evidence="1">
    <location>
        <begin position="27"/>
        <end position="96"/>
    </location>
</feature>
<evidence type="ECO:0000259" key="1">
    <source>
        <dbReference type="Pfam" id="PF18545"/>
    </source>
</evidence>
<dbReference type="Proteomes" id="UP001501729">
    <property type="component" value="Unassembled WGS sequence"/>
</dbReference>
<evidence type="ECO:0000313" key="3">
    <source>
        <dbReference type="Proteomes" id="UP001501729"/>
    </source>
</evidence>
<protein>
    <recommendedName>
        <fullName evidence="1">Halobacterial output domain-containing protein</fullName>
    </recommendedName>
</protein>
<dbReference type="Pfam" id="PF18545">
    <property type="entry name" value="HalOD1"/>
    <property type="match status" value="1"/>
</dbReference>
<name>A0AAV3UD52_9EURY</name>
<dbReference type="GeneID" id="68611432"/>
<dbReference type="RefSeq" id="WP_227775666.1">
    <property type="nucleotide sequence ID" value="NZ_BAABKX010000001.1"/>
</dbReference>
<evidence type="ECO:0000313" key="2">
    <source>
        <dbReference type="EMBL" id="GAA5043681.1"/>
    </source>
</evidence>
<gene>
    <name evidence="2" type="ORF">GCM10025751_08810</name>
</gene>
<reference evidence="2 3" key="1">
    <citation type="journal article" date="2019" name="Int. J. Syst. Evol. Microbiol.">
        <title>The Global Catalogue of Microorganisms (GCM) 10K type strain sequencing project: providing services to taxonomists for standard genome sequencing and annotation.</title>
        <authorList>
            <consortium name="The Broad Institute Genomics Platform"/>
            <consortium name="The Broad Institute Genome Sequencing Center for Infectious Disease"/>
            <person name="Wu L."/>
            <person name="Ma J."/>
        </authorList>
    </citation>
    <scope>NUCLEOTIDE SEQUENCE [LARGE SCALE GENOMIC DNA]</scope>
    <source>
        <strain evidence="2 3">JCM 17504</strain>
    </source>
</reference>
<comment type="caution">
    <text evidence="2">The sequence shown here is derived from an EMBL/GenBank/DDBJ whole genome shotgun (WGS) entry which is preliminary data.</text>
</comment>
<dbReference type="AlphaFoldDB" id="A0AAV3UD52"/>